<feature type="region of interest" description="Disordered" evidence="1">
    <location>
        <begin position="31"/>
        <end position="107"/>
    </location>
</feature>
<keyword evidence="3" id="KW-1185">Reference proteome</keyword>
<accession>A0A5B8YHT6</accession>
<sequence>MRKYLNPVTAVIIGVLVVLLAFATWTVFGTGEDGDSVQSEFFEEESPAERTGPMGGGPIDTPQGVVEPDESEQREVEVPPGAIDQEYPVLESADEPASEPADSPDER</sequence>
<gene>
    <name evidence="2" type="ORF">FIV42_25355</name>
</gene>
<accession>A0A4Y6Q034</accession>
<reference evidence="2 3" key="1">
    <citation type="submission" date="2019-06" db="EMBL/GenBank/DDBJ databases">
        <title>Persicimonas caeni gen. nov., sp. nov., a predatory bacterium isolated from solar saltern.</title>
        <authorList>
            <person name="Wang S."/>
        </authorList>
    </citation>
    <scope>NUCLEOTIDE SEQUENCE [LARGE SCALE GENOMIC DNA]</scope>
    <source>
        <strain evidence="2 3">YN101</strain>
    </source>
</reference>
<organism evidence="2 3">
    <name type="scientific">Persicimonas caeni</name>
    <dbReference type="NCBI Taxonomy" id="2292766"/>
    <lineage>
        <taxon>Bacteria</taxon>
        <taxon>Deltaproteobacteria</taxon>
        <taxon>Bradymonadales</taxon>
        <taxon>Bradymonadaceae</taxon>
        <taxon>Persicimonas</taxon>
    </lineage>
</organism>
<dbReference type="Proteomes" id="UP000315995">
    <property type="component" value="Chromosome"/>
</dbReference>
<dbReference type="AlphaFoldDB" id="A0A4Y6Q034"/>
<dbReference type="RefSeq" id="WP_141200398.1">
    <property type="nucleotide sequence ID" value="NZ_CP041186.1"/>
</dbReference>
<evidence type="ECO:0000256" key="1">
    <source>
        <dbReference type="SAM" id="MobiDB-lite"/>
    </source>
</evidence>
<proteinExistence type="predicted"/>
<protein>
    <submittedName>
        <fullName evidence="2">Uncharacterized protein</fullName>
    </submittedName>
</protein>
<evidence type="ECO:0000313" key="2">
    <source>
        <dbReference type="EMBL" id="QDG53948.1"/>
    </source>
</evidence>
<dbReference type="EMBL" id="CP041186">
    <property type="protein sequence ID" value="QDG53948.1"/>
    <property type="molecule type" value="Genomic_DNA"/>
</dbReference>
<feature type="compositionally biased region" description="Acidic residues" evidence="1">
    <location>
        <begin position="92"/>
        <end position="107"/>
    </location>
</feature>
<name>A0A4Y6Q034_PERCE</name>
<evidence type="ECO:0000313" key="3">
    <source>
        <dbReference type="Proteomes" id="UP000315995"/>
    </source>
</evidence>